<reference evidence="2" key="1">
    <citation type="submission" date="2011-06" db="EMBL/GenBank/DDBJ databases">
        <title>Complete genome sequence of Paenibacillus mucilaginosus KNP414.</title>
        <authorList>
            <person name="Wang J."/>
            <person name="Hu S."/>
            <person name="Hu X."/>
            <person name="Zhang B."/>
            <person name="Dong D."/>
            <person name="Zhang S."/>
            <person name="Zhao K."/>
            <person name="Wu D."/>
        </authorList>
    </citation>
    <scope>NUCLEOTIDE SEQUENCE [LARGE SCALE GENOMIC DNA]</scope>
    <source>
        <strain evidence="2">KNP414</strain>
    </source>
</reference>
<name>F8FE67_PAEMK</name>
<gene>
    <name evidence="1" type="ordered locus">KNP414_05302</name>
</gene>
<reference evidence="1 2" key="2">
    <citation type="journal article" date="2013" name="Genome Announc.">
        <title>Genome Sequence of Growth-Improving Paenibacillus mucilaginosus Strain KNP414.</title>
        <authorList>
            <person name="Lu J.J."/>
            <person name="Wang J.F."/>
            <person name="Hu X.F."/>
        </authorList>
    </citation>
    <scope>NUCLEOTIDE SEQUENCE [LARGE SCALE GENOMIC DNA]</scope>
    <source>
        <strain evidence="1 2">KNP414</strain>
    </source>
</reference>
<dbReference type="HOGENOM" id="CLU_3313842_0_0_9"/>
<dbReference type="AlphaFoldDB" id="F8FE67"/>
<proteinExistence type="predicted"/>
<dbReference type="EMBL" id="CP002869">
    <property type="protein sequence ID" value="AEI43826.1"/>
    <property type="molecule type" value="Genomic_DNA"/>
</dbReference>
<sequence>MPGALFHYGTGDAGMRKKGNRAFGAKSFMMKYIRKMEPE</sequence>
<dbReference type="KEGG" id="pms:KNP414_05302"/>
<dbReference type="Proteomes" id="UP000006620">
    <property type="component" value="Chromosome"/>
</dbReference>
<accession>F8FE67</accession>
<protein>
    <submittedName>
        <fullName evidence="1">Uncharacterized protein</fullName>
    </submittedName>
</protein>
<evidence type="ECO:0000313" key="2">
    <source>
        <dbReference type="Proteomes" id="UP000006620"/>
    </source>
</evidence>
<evidence type="ECO:0000313" key="1">
    <source>
        <dbReference type="EMBL" id="AEI43826.1"/>
    </source>
</evidence>
<organism evidence="1 2">
    <name type="scientific">Paenibacillus mucilaginosus (strain KNP414)</name>
    <dbReference type="NCBI Taxonomy" id="1036673"/>
    <lineage>
        <taxon>Bacteria</taxon>
        <taxon>Bacillati</taxon>
        <taxon>Bacillota</taxon>
        <taxon>Bacilli</taxon>
        <taxon>Bacillales</taxon>
        <taxon>Paenibacillaceae</taxon>
        <taxon>Paenibacillus</taxon>
    </lineage>
</organism>
<dbReference type="PATRIC" id="fig|1036673.3.peg.4913"/>